<dbReference type="AlphaFoldDB" id="A0A243SB98"/>
<dbReference type="Proteomes" id="UP000195105">
    <property type="component" value="Unassembled WGS sequence"/>
</dbReference>
<dbReference type="RefSeq" id="WP_086598776.1">
    <property type="nucleotide sequence ID" value="NZ_NGFN01000001.1"/>
</dbReference>
<name>A0A243SB98_9ACTN</name>
<accession>A0A243SB98</accession>
<feature type="compositionally biased region" description="Basic and acidic residues" evidence="1">
    <location>
        <begin position="1"/>
        <end position="12"/>
    </location>
</feature>
<protein>
    <submittedName>
        <fullName evidence="2">Uncharacterized protein</fullName>
    </submittedName>
</protein>
<evidence type="ECO:0000256" key="1">
    <source>
        <dbReference type="SAM" id="MobiDB-lite"/>
    </source>
</evidence>
<keyword evidence="3" id="KW-1185">Reference proteome</keyword>
<comment type="caution">
    <text evidence="2">The sequence shown here is derived from an EMBL/GenBank/DDBJ whole genome shotgun (WGS) entry which is preliminary data.</text>
</comment>
<evidence type="ECO:0000313" key="2">
    <source>
        <dbReference type="EMBL" id="OUD05131.1"/>
    </source>
</evidence>
<proteinExistence type="predicted"/>
<feature type="region of interest" description="Disordered" evidence="1">
    <location>
        <begin position="1"/>
        <end position="20"/>
    </location>
</feature>
<gene>
    <name evidence="2" type="ORF">CA983_00065</name>
</gene>
<organism evidence="2 3">
    <name type="scientific">Streptomyces swartbergensis</name>
    <dbReference type="NCBI Taxonomy" id="487165"/>
    <lineage>
        <taxon>Bacteria</taxon>
        <taxon>Bacillati</taxon>
        <taxon>Actinomycetota</taxon>
        <taxon>Actinomycetes</taxon>
        <taxon>Kitasatosporales</taxon>
        <taxon>Streptomycetaceae</taxon>
        <taxon>Streptomyces</taxon>
    </lineage>
</organism>
<sequence length="73" mass="8016">MLAGRGRPEKNRGGVSPVFTGPLLHPDRLRGALAERFVSQPPLAEMFAWYAIQFSVPSGDLKNPLWPGRRSAS</sequence>
<dbReference type="EMBL" id="NGFN01000001">
    <property type="protein sequence ID" value="OUD05131.1"/>
    <property type="molecule type" value="Genomic_DNA"/>
</dbReference>
<evidence type="ECO:0000313" key="3">
    <source>
        <dbReference type="Proteomes" id="UP000195105"/>
    </source>
</evidence>
<reference evidence="2 3" key="1">
    <citation type="submission" date="2017-05" db="EMBL/GenBank/DDBJ databases">
        <title>Biotechnological potential of actinobacteria isolated from South African environments.</title>
        <authorList>
            <person name="Le Roes-Hill M."/>
            <person name="Prins A."/>
            <person name="Durrell K.A."/>
        </authorList>
    </citation>
    <scope>NUCLEOTIDE SEQUENCE [LARGE SCALE GENOMIC DNA]</scope>
    <source>
        <strain evidence="2 3">HMC13</strain>
    </source>
</reference>